<evidence type="ECO:0000313" key="1">
    <source>
        <dbReference type="EMBL" id="KAA9039573.1"/>
    </source>
</evidence>
<keyword evidence="2" id="KW-1185">Reference proteome</keyword>
<evidence type="ECO:0008006" key="3">
    <source>
        <dbReference type="Google" id="ProtNLM"/>
    </source>
</evidence>
<evidence type="ECO:0000313" key="2">
    <source>
        <dbReference type="Proteomes" id="UP000326903"/>
    </source>
</evidence>
<comment type="caution">
    <text evidence="1">The sequence shown here is derived from an EMBL/GenBank/DDBJ whole genome shotgun (WGS) entry which is preliminary data.</text>
</comment>
<dbReference type="Proteomes" id="UP000326903">
    <property type="component" value="Unassembled WGS sequence"/>
</dbReference>
<proteinExistence type="predicted"/>
<sequence length="179" mass="20328">MKKYILPFIVTCSCIVACNQKDETKETAAATTTASSVALPYTAGYTTDFNNNVSDSDLLTVLNSYKYWEEGDMKALRTTMGDSMYTDMSDGYHFKGLADSIMPVWSKYRDSLSSVKITMDVWLKNHSLKDSTDYINVWYKEIDTFKNGKVDSANFEDDNAIKNGKIIWLSSHKQKLKKD</sequence>
<name>A0A5J5IIY4_9BACT</name>
<organism evidence="1 2">
    <name type="scientific">Ginsengibacter hankyongi</name>
    <dbReference type="NCBI Taxonomy" id="2607284"/>
    <lineage>
        <taxon>Bacteria</taxon>
        <taxon>Pseudomonadati</taxon>
        <taxon>Bacteroidota</taxon>
        <taxon>Chitinophagia</taxon>
        <taxon>Chitinophagales</taxon>
        <taxon>Chitinophagaceae</taxon>
        <taxon>Ginsengibacter</taxon>
    </lineage>
</organism>
<protein>
    <recommendedName>
        <fullName evidence="3">Nuclear transport factor 2 family protein</fullName>
    </recommendedName>
</protein>
<dbReference type="AlphaFoldDB" id="A0A5J5IIY4"/>
<gene>
    <name evidence="1" type="ORF">FW778_12225</name>
</gene>
<dbReference type="EMBL" id="VYQF01000002">
    <property type="protein sequence ID" value="KAA9039573.1"/>
    <property type="molecule type" value="Genomic_DNA"/>
</dbReference>
<reference evidence="1 2" key="1">
    <citation type="submission" date="2019-09" db="EMBL/GenBank/DDBJ databases">
        <title>Draft genome sequence of Ginsengibacter sp. BR5-29.</title>
        <authorList>
            <person name="Im W.-T."/>
        </authorList>
    </citation>
    <scope>NUCLEOTIDE SEQUENCE [LARGE SCALE GENOMIC DNA]</scope>
    <source>
        <strain evidence="1 2">BR5-29</strain>
    </source>
</reference>
<accession>A0A5J5IIY4</accession>
<dbReference type="RefSeq" id="WP_150414984.1">
    <property type="nucleotide sequence ID" value="NZ_VYQF01000002.1"/>
</dbReference>